<dbReference type="Gene3D" id="1.25.10.10">
    <property type="entry name" value="Leucine-rich Repeat Variant"/>
    <property type="match status" value="2"/>
</dbReference>
<feature type="compositionally biased region" description="Low complexity" evidence="1">
    <location>
        <begin position="986"/>
        <end position="999"/>
    </location>
</feature>
<feature type="region of interest" description="Disordered" evidence="1">
    <location>
        <begin position="970"/>
        <end position="1021"/>
    </location>
</feature>
<dbReference type="InterPro" id="IPR031570">
    <property type="entry name" value="NBEA/BDCP_DUF4704"/>
</dbReference>
<comment type="caution">
    <text evidence="3">The sequence shown here is derived from an EMBL/GenBank/DDBJ whole genome shotgun (WGS) entry which is preliminary data.</text>
</comment>
<feature type="region of interest" description="Disordered" evidence="1">
    <location>
        <begin position="1545"/>
        <end position="1567"/>
    </location>
</feature>
<dbReference type="InterPro" id="IPR016024">
    <property type="entry name" value="ARM-type_fold"/>
</dbReference>
<accession>A0A8K0AI55</accession>
<dbReference type="Proteomes" id="UP000799049">
    <property type="component" value="Unassembled WGS sequence"/>
</dbReference>
<feature type="compositionally biased region" description="Basic residues" evidence="1">
    <location>
        <begin position="260"/>
        <end position="271"/>
    </location>
</feature>
<evidence type="ECO:0000313" key="3">
    <source>
        <dbReference type="EMBL" id="KAF0852693.1"/>
    </source>
</evidence>
<dbReference type="InterPro" id="IPR050865">
    <property type="entry name" value="BEACH_Domain"/>
</dbReference>
<reference evidence="3" key="1">
    <citation type="submission" date="2019-09" db="EMBL/GenBank/DDBJ databases">
        <title>The Mitochondrial Proteome of the Jakobid, Andalucia godoyi, a Protist With the Most Gene-Rich and Bacteria-Like Mitochondrial Genome.</title>
        <authorList>
            <person name="Gray M.W."/>
            <person name="Burger G."/>
            <person name="Derelle R."/>
            <person name="Klimes V."/>
            <person name="Leger M."/>
            <person name="Sarrasin M."/>
            <person name="Vlcek C."/>
            <person name="Roger A.J."/>
            <person name="Elias M."/>
            <person name="Lang B.F."/>
        </authorList>
    </citation>
    <scope>NUCLEOTIDE SEQUENCE</scope>
    <source>
        <strain evidence="3">And28</strain>
    </source>
</reference>
<dbReference type="SUPFAM" id="SSF48371">
    <property type="entry name" value="ARM repeat"/>
    <property type="match status" value="2"/>
</dbReference>
<name>A0A8K0AI55_ANDGO</name>
<feature type="region of interest" description="Disordered" evidence="1">
    <location>
        <begin position="240"/>
        <end position="271"/>
    </location>
</feature>
<proteinExistence type="predicted"/>
<dbReference type="EMBL" id="VRVR01000021">
    <property type="protein sequence ID" value="KAF0852693.1"/>
    <property type="molecule type" value="Genomic_DNA"/>
</dbReference>
<feature type="region of interest" description="Disordered" evidence="1">
    <location>
        <begin position="2088"/>
        <end position="2125"/>
    </location>
</feature>
<evidence type="ECO:0000259" key="2">
    <source>
        <dbReference type="Pfam" id="PF15787"/>
    </source>
</evidence>
<evidence type="ECO:0000256" key="1">
    <source>
        <dbReference type="SAM" id="MobiDB-lite"/>
    </source>
</evidence>
<dbReference type="InterPro" id="IPR011989">
    <property type="entry name" value="ARM-like"/>
</dbReference>
<dbReference type="Pfam" id="PF15787">
    <property type="entry name" value="DUF4704"/>
    <property type="match status" value="1"/>
</dbReference>
<organism evidence="3 4">
    <name type="scientific">Andalucia godoyi</name>
    <name type="common">Flagellate</name>
    <dbReference type="NCBI Taxonomy" id="505711"/>
    <lineage>
        <taxon>Eukaryota</taxon>
        <taxon>Discoba</taxon>
        <taxon>Jakobida</taxon>
        <taxon>Andalucina</taxon>
        <taxon>Andaluciidae</taxon>
        <taxon>Andalucia</taxon>
    </lineage>
</organism>
<evidence type="ECO:0000313" key="4">
    <source>
        <dbReference type="Proteomes" id="UP000799049"/>
    </source>
</evidence>
<dbReference type="PANTHER" id="PTHR13743">
    <property type="entry name" value="BEIGE/BEACH-RELATED"/>
    <property type="match status" value="1"/>
</dbReference>
<protein>
    <submittedName>
        <fullName evidence="3">Conserved uncharacterized mitochondrial protein</fullName>
    </submittedName>
</protein>
<gene>
    <name evidence="3" type="ORF">ANDGO_05660</name>
</gene>
<dbReference type="PANTHER" id="PTHR13743:SF123">
    <property type="entry name" value="PROTEIN FAN"/>
    <property type="match status" value="1"/>
</dbReference>
<dbReference type="OrthoDB" id="5589702at2759"/>
<sequence>MQTIRRKWLLRRTSGRLRALWEDYRSHGVDSESDDAVVLSKFRALVEGFQSIYGELVQSPGSLTVFLERVVVEDTDIVDSVLEFAESERFKKGLNNTEVRDEAAELVSKGLQVVEIMLQDAKFRSVVADSDGLLLRVLSLLDKVHVHAAQVTALNVMIELVVSEMNRAFVLEHDGIGKLIRLFGDGNEAVKKQVLKAISHCMNASISQSHVERELSRLSTADPSAANGFPSAFRQDAQNESFHHPTSDAGTGDEEPSKSVHLRRIQRSAHRRTVSDKVTGLVVDMSKLLGSELVRLFPSMSFADNLSDEAEVAQKHNAHAISGMLDGNQHVEPEDGRDVVRRTLAAARGAPTIGQKVFVFPPSSDEIQDELGKVMDLLSAVANASPIFGDALPVVDAKDDVLGIRGALSSLTELVKSSALSVQLDLIRTVSRIVLGNKRNQDEMRRIDGYSFFLNLFDFVQEFSSVDAQSFLRDAFDVLFVVVLDDHKDMRVGNHDALRTLFRLLTSSKVPEVQMHTLRCLHDIMAVNMWNVLDVRQCGGIECLVEFVFSIPCACNGEGVQPSRLHTQLLDSSLELLVYVGVVLQKSELRVLELLATAVCTRHAELPPQCMFACLRSCVALVSDVMFRLESVPTVHAWKYLVPLLEYLLASPLLDSHSVLVLLDLLALASSSYDSAVLFVDAGLLGLILPFLSNVSSTPQNVFERCLSLFSVMTFVCSSHSPNSGVEPSLHIDLLSNFEVKQRLSGFALQIVDGLLSVIRGCASSGSLDNVKKILGLARLCFIIFSVTSFSDAMLYFLYQRGLASLVDLIELSPSAGLDVLLCIGEAVRGSNFGKQYFIEIIGLEKFDRVLRQLYAVHQLQFLHCLILLELFSFASIMDVVVPLADASALALWPNYSPSFSVVPAFDGPWAFSRDVSDPTVSQKFSRAGSVDAVHNFAHPHGFKKPDIKSMKSSSLSVVMNEISDPHSFPASSEWKHVPTHSAPTSVRPSRSSLSLVPDDGGDGGDSSSLNAHRDSVSSHSGNIFTTPGGLFEFLENMTSTSSNAFASMLDHNMPYSFGPHDQESFLSGLNVAVDLRRRGKALLFRDPDCVSFMMTQLWTGCSDDSARADMLRVVLSLLDLHPRNRQMFVSSGAFIWFLDAAASCFDIACRTLCFQIASCIGRHSMRAGELEHLLKQIENTSKLQEANVALQTALLSVMGRISERDSPSSFFSFDGITAGVSAGSVKSMPASKSGISVSLMFRLGVFPLVEAMSHHSPIGPACCHDARSVLCCLVDSSSMSTVEIGLRLLPSPSVAGSSGTLSVSSSTSSFATGMPHHSGLTSSRQSFCHIYLRVIGKTGVVEEDLNFEACRLNLYSGEWVRLSVSVGKGSVQVDLSTSRISSASLSSSLPMAFYPKNTSRDRPMHVMLGRRPQMLVSDWGLPSDLFSVSPFRYWSRTTRALRSQDDCRKNARVLHSFCGQISEFDIVDKTSQVSLLPKEYQDSYVLLTALESEQFDEQKVPIAIRSSHAVWIVIDEGKASEIQTEGVDDINSVLLFTAGDSEEPKNVGSIGAPAPVSASTSLTPKKKSVSSTSSALRLRQRVSILDGATFHATHLMTEFIADCGGLQRLFQFLKLPSGARLSSLKVFASLISHSSAMKEEFLRSRAPAAITHALISAKRIHEEISAEVVDTIVLIAKKAQSPDGWHMAMDLLPEYNLDVLRHFLRRLLDSFLEGKTNNVQSGTLENFRRGPGLMELLNFWLFKSQPDVFPLLSVVVSQMLRDTRLSEVQASWAFLSSMCSAPATDATWVPAICSFAKTLKELIQENAQFAEASGSIPSDDSPFQPVNITASLEATAASTSASSTSAVSAAEVFPSPVAPFSSSSDVCSFALAALFGLLDSVHESVRYEGLCMLTVLLKRSSRCRMHFFKSNVGYEKIESILIRHPASALTFDAMFAFAREQIDSTAVNNAAAATSQFLVRQPEVLRIIFMLLHFACEDSQLHMKVLDIVDRLVEEDGNAEQLIEYNWFERCWKTFLPLAFSQTSTFTNDFRVVVDRITRRLLWFDLCRQPRVSKITRIKDMVDASDVQLSLLRCVIDVLFEFEDSEDPSKKMPAQQPTSTPKKKVVGAVNVGTPTSPSSSTQGLNVPGEKLQHIIRNLSALLDSLDADILLTPHVCLRILLAINQLAYRSSFEMRTRMKNANLFVMRDHFTTLCLMLLQPRIIPKSGQDESVSENESLPVRSLSVAEIMDILTQFPFESVAEQQSFRDTGLLCLLRLLFRAEDVPSSRADLLTMQSFIFDVVVHVFLQVEDNRKVIAKVVGDETVFSRLDSSEEFTEWYGSSEQVSHRQLVEMNVSKSWAIVEDSYLKNREKLQAKRLKKLKVRQEEKQKNRSLSARSISELDARCALLLSSLREWHVAHVQDIQERKTKRLDAGLSVFPL</sequence>
<keyword evidence="4" id="KW-1185">Reference proteome</keyword>
<feature type="domain" description="DUF4704" evidence="2">
    <location>
        <begin position="1871"/>
        <end position="2009"/>
    </location>
</feature>